<dbReference type="AlphaFoldDB" id="A0A9E7GSP8"/>
<evidence type="ECO:0000313" key="2">
    <source>
        <dbReference type="EMBL" id="URE20380.1"/>
    </source>
</evidence>
<evidence type="ECO:0000313" key="3">
    <source>
        <dbReference type="Proteomes" id="UP001055439"/>
    </source>
</evidence>
<feature type="compositionally biased region" description="Basic and acidic residues" evidence="1">
    <location>
        <begin position="93"/>
        <end position="159"/>
    </location>
</feature>
<accession>A0A9E7GSP8</accession>
<name>A0A9E7GSP8_9LILI</name>
<evidence type="ECO:0000256" key="1">
    <source>
        <dbReference type="SAM" id="MobiDB-lite"/>
    </source>
</evidence>
<proteinExistence type="predicted"/>
<sequence>MAPAAAVALGNEGLKKLECLSLVSKVCTELESHIGCGDKVLAEFITELGHDPRLSLSSTPNSRSKASNPPPSDPQSQFKKKASAFPALSLQDDPDRARELRSKMEKGADRKSEAGGRIHDWDRGDRDREERRRSVGERDRDRGDDRDRYRGRGRDRDKD</sequence>
<dbReference type="EMBL" id="CP097509">
    <property type="protein sequence ID" value="URE20380.1"/>
    <property type="molecule type" value="Genomic_DNA"/>
</dbReference>
<feature type="region of interest" description="Disordered" evidence="1">
    <location>
        <begin position="51"/>
        <end position="159"/>
    </location>
</feature>
<dbReference type="Proteomes" id="UP001055439">
    <property type="component" value="Chromosome 7"/>
</dbReference>
<feature type="compositionally biased region" description="Polar residues" evidence="1">
    <location>
        <begin position="55"/>
        <end position="67"/>
    </location>
</feature>
<organism evidence="2 3">
    <name type="scientific">Musa troglodytarum</name>
    <name type="common">fe'i banana</name>
    <dbReference type="NCBI Taxonomy" id="320322"/>
    <lineage>
        <taxon>Eukaryota</taxon>
        <taxon>Viridiplantae</taxon>
        <taxon>Streptophyta</taxon>
        <taxon>Embryophyta</taxon>
        <taxon>Tracheophyta</taxon>
        <taxon>Spermatophyta</taxon>
        <taxon>Magnoliopsida</taxon>
        <taxon>Liliopsida</taxon>
        <taxon>Zingiberales</taxon>
        <taxon>Musaceae</taxon>
        <taxon>Musa</taxon>
    </lineage>
</organism>
<reference evidence="2" key="1">
    <citation type="submission" date="2022-05" db="EMBL/GenBank/DDBJ databases">
        <title>The Musa troglodytarum L. genome provides insights into the mechanism of non-climacteric behaviour and enrichment of carotenoids.</title>
        <authorList>
            <person name="Wang J."/>
        </authorList>
    </citation>
    <scope>NUCLEOTIDE SEQUENCE</scope>
    <source>
        <tissue evidence="2">Leaf</tissue>
    </source>
</reference>
<dbReference type="OrthoDB" id="10253254at2759"/>
<gene>
    <name evidence="2" type="ORF">MUK42_25712</name>
</gene>
<keyword evidence="3" id="KW-1185">Reference proteome</keyword>
<protein>
    <submittedName>
        <fullName evidence="2">Uncharacterized protein</fullName>
    </submittedName>
</protein>